<dbReference type="SFLD" id="SFLDG00002">
    <property type="entry name" value="C1.7:_P-type_atpase_like"/>
    <property type="match status" value="1"/>
</dbReference>
<dbReference type="NCBIfam" id="TIGR01525">
    <property type="entry name" value="ATPase-IB_hvy"/>
    <property type="match status" value="1"/>
</dbReference>
<dbReference type="SUPFAM" id="SSF81665">
    <property type="entry name" value="Calcium ATPase, transmembrane domain M"/>
    <property type="match status" value="1"/>
</dbReference>
<organism evidence="17 18">
    <name type="scientific">Candidatus Coprosoma intestinipullorum</name>
    <dbReference type="NCBI Taxonomy" id="2840752"/>
    <lineage>
        <taxon>Bacteria</taxon>
        <taxon>Bacillati</taxon>
        <taxon>Bacillota</taxon>
        <taxon>Bacillota incertae sedis</taxon>
        <taxon>Candidatus Coprosoma</taxon>
    </lineage>
</organism>
<evidence type="ECO:0000256" key="6">
    <source>
        <dbReference type="ARBA" id="ARBA00022723"/>
    </source>
</evidence>
<feature type="transmembrane region" description="Helical" evidence="15">
    <location>
        <begin position="676"/>
        <end position="693"/>
    </location>
</feature>
<dbReference type="NCBIfam" id="TIGR01494">
    <property type="entry name" value="ATPase_P-type"/>
    <property type="match status" value="1"/>
</dbReference>
<feature type="transmembrane region" description="Helical" evidence="15">
    <location>
        <begin position="154"/>
        <end position="177"/>
    </location>
</feature>
<feature type="transmembrane region" description="Helical" evidence="15">
    <location>
        <begin position="373"/>
        <end position="396"/>
    </location>
</feature>
<dbReference type="Gene3D" id="3.30.70.100">
    <property type="match status" value="1"/>
</dbReference>
<reference evidence="17" key="2">
    <citation type="journal article" date="2021" name="PeerJ">
        <title>Extensive microbial diversity within the chicken gut microbiome revealed by metagenomics and culture.</title>
        <authorList>
            <person name="Gilroy R."/>
            <person name="Ravi A."/>
            <person name="Getino M."/>
            <person name="Pursley I."/>
            <person name="Horton D.L."/>
            <person name="Alikhan N.F."/>
            <person name="Baker D."/>
            <person name="Gharbi K."/>
            <person name="Hall N."/>
            <person name="Watson M."/>
            <person name="Adriaenssens E.M."/>
            <person name="Foster-Nyarko E."/>
            <person name="Jarju S."/>
            <person name="Secka A."/>
            <person name="Antonio M."/>
            <person name="Oren A."/>
            <person name="Chaudhuri R.R."/>
            <person name="La Ragione R."/>
            <person name="Hildebrand F."/>
            <person name="Pallen M.J."/>
        </authorList>
    </citation>
    <scope>NUCLEOTIDE SEQUENCE</scope>
    <source>
        <strain evidence="17">CHK147-3167</strain>
    </source>
</reference>
<keyword evidence="9 15" id="KW-0067">ATP-binding</keyword>
<dbReference type="CDD" id="cd00371">
    <property type="entry name" value="HMA"/>
    <property type="match status" value="1"/>
</dbReference>
<dbReference type="InterPro" id="IPR017969">
    <property type="entry name" value="Heavy-metal-associated_CS"/>
</dbReference>
<evidence type="ECO:0000256" key="4">
    <source>
        <dbReference type="ARBA" id="ARBA00022448"/>
    </source>
</evidence>
<comment type="catalytic activity">
    <reaction evidence="14">
        <text>Cu(+)(in) + ATP + H2O = Cu(+)(out) + ADP + phosphate + H(+)</text>
        <dbReference type="Rhea" id="RHEA:25792"/>
        <dbReference type="ChEBI" id="CHEBI:15377"/>
        <dbReference type="ChEBI" id="CHEBI:15378"/>
        <dbReference type="ChEBI" id="CHEBI:30616"/>
        <dbReference type="ChEBI" id="CHEBI:43474"/>
        <dbReference type="ChEBI" id="CHEBI:49552"/>
        <dbReference type="ChEBI" id="CHEBI:456216"/>
        <dbReference type="EC" id="7.2.2.8"/>
    </reaction>
</comment>
<feature type="transmembrane region" description="Helical" evidence="15">
    <location>
        <begin position="699"/>
        <end position="720"/>
    </location>
</feature>
<dbReference type="AlphaFoldDB" id="A0A9D0ZR38"/>
<dbReference type="InterPro" id="IPR036412">
    <property type="entry name" value="HAD-like_sf"/>
</dbReference>
<dbReference type="InterPro" id="IPR006121">
    <property type="entry name" value="HMA_dom"/>
</dbReference>
<comment type="caution">
    <text evidence="17">The sequence shown here is derived from an EMBL/GenBank/DDBJ whole genome shotgun (WGS) entry which is preliminary data.</text>
</comment>
<dbReference type="InterPro" id="IPR018303">
    <property type="entry name" value="ATPase_P-typ_P_site"/>
</dbReference>
<evidence type="ECO:0000256" key="14">
    <source>
        <dbReference type="ARBA" id="ARBA00049289"/>
    </source>
</evidence>
<evidence type="ECO:0000256" key="8">
    <source>
        <dbReference type="ARBA" id="ARBA00022796"/>
    </source>
</evidence>
<dbReference type="Gene3D" id="3.40.1110.10">
    <property type="entry name" value="Calcium-transporting ATPase, cytoplasmic domain N"/>
    <property type="match status" value="1"/>
</dbReference>
<dbReference type="PRINTS" id="PR00119">
    <property type="entry name" value="CATATPASE"/>
</dbReference>
<dbReference type="Gene3D" id="2.70.150.10">
    <property type="entry name" value="Calcium-transporting ATPase, cytoplasmic transduction domain A"/>
    <property type="match status" value="1"/>
</dbReference>
<keyword evidence="8" id="KW-0187">Copper transport</keyword>
<feature type="transmembrane region" description="Helical" evidence="15">
    <location>
        <begin position="85"/>
        <end position="102"/>
    </location>
</feature>
<keyword evidence="6 15" id="KW-0479">Metal-binding</keyword>
<evidence type="ECO:0000313" key="18">
    <source>
        <dbReference type="Proteomes" id="UP000886786"/>
    </source>
</evidence>
<dbReference type="NCBIfam" id="TIGR01512">
    <property type="entry name" value="ATPase-IB2_Cd"/>
    <property type="match status" value="1"/>
</dbReference>
<feature type="transmembrane region" description="Helical" evidence="15">
    <location>
        <begin position="122"/>
        <end position="142"/>
    </location>
</feature>
<dbReference type="PANTHER" id="PTHR43520:SF8">
    <property type="entry name" value="P-TYPE CU(+) TRANSPORTER"/>
    <property type="match status" value="1"/>
</dbReference>
<feature type="domain" description="HMA" evidence="16">
    <location>
        <begin position="2"/>
        <end position="68"/>
    </location>
</feature>
<dbReference type="PROSITE" id="PS01047">
    <property type="entry name" value="HMA_1"/>
    <property type="match status" value="1"/>
</dbReference>
<evidence type="ECO:0000256" key="2">
    <source>
        <dbReference type="ARBA" id="ARBA00006024"/>
    </source>
</evidence>
<keyword evidence="12" id="KW-0186">Copper</keyword>
<keyword evidence="10" id="KW-1278">Translocase</keyword>
<evidence type="ECO:0000256" key="5">
    <source>
        <dbReference type="ARBA" id="ARBA00022692"/>
    </source>
</evidence>
<evidence type="ECO:0000256" key="1">
    <source>
        <dbReference type="ARBA" id="ARBA00004651"/>
    </source>
</evidence>
<dbReference type="Pfam" id="PF00122">
    <property type="entry name" value="E1-E2_ATPase"/>
    <property type="match status" value="1"/>
</dbReference>
<comment type="similarity">
    <text evidence="2 15">Belongs to the cation transport ATPase (P-type) (TC 3.A.3) family. Type IB subfamily.</text>
</comment>
<dbReference type="GO" id="GO:0016887">
    <property type="term" value="F:ATP hydrolysis activity"/>
    <property type="evidence" value="ECO:0007669"/>
    <property type="project" value="InterPro"/>
</dbReference>
<dbReference type="CDD" id="cd02094">
    <property type="entry name" value="P-type_ATPase_Cu-like"/>
    <property type="match status" value="1"/>
</dbReference>
<dbReference type="PRINTS" id="PR00943">
    <property type="entry name" value="CUATPASE"/>
</dbReference>
<dbReference type="InterPro" id="IPR044492">
    <property type="entry name" value="P_typ_ATPase_HD_dom"/>
</dbReference>
<evidence type="ECO:0000313" key="17">
    <source>
        <dbReference type="EMBL" id="HIQ90834.1"/>
    </source>
</evidence>
<dbReference type="GO" id="GO:0043682">
    <property type="term" value="F:P-type divalent copper transporter activity"/>
    <property type="evidence" value="ECO:0007669"/>
    <property type="project" value="TreeGrafter"/>
</dbReference>
<gene>
    <name evidence="17" type="primary">cadA</name>
    <name evidence="17" type="ORF">IAB27_04335</name>
</gene>
<keyword evidence="5 15" id="KW-0812">Transmembrane</keyword>
<dbReference type="GO" id="GO:0005886">
    <property type="term" value="C:plasma membrane"/>
    <property type="evidence" value="ECO:0007669"/>
    <property type="project" value="UniProtKB-SubCell"/>
</dbReference>
<dbReference type="GO" id="GO:0140581">
    <property type="term" value="F:P-type monovalent copper transporter activity"/>
    <property type="evidence" value="ECO:0007669"/>
    <property type="project" value="UniProtKB-EC"/>
</dbReference>
<dbReference type="GO" id="GO:0005524">
    <property type="term" value="F:ATP binding"/>
    <property type="evidence" value="ECO:0007669"/>
    <property type="project" value="UniProtKB-UniRule"/>
</dbReference>
<evidence type="ECO:0000256" key="3">
    <source>
        <dbReference type="ARBA" id="ARBA00012517"/>
    </source>
</evidence>
<dbReference type="NCBIfam" id="TIGR01511">
    <property type="entry name" value="ATPase-IB1_Cu"/>
    <property type="match status" value="1"/>
</dbReference>
<keyword evidence="11 15" id="KW-1133">Transmembrane helix</keyword>
<dbReference type="InterPro" id="IPR027256">
    <property type="entry name" value="P-typ_ATPase_IB"/>
</dbReference>
<dbReference type="GO" id="GO:0005507">
    <property type="term" value="F:copper ion binding"/>
    <property type="evidence" value="ECO:0007669"/>
    <property type="project" value="TreeGrafter"/>
</dbReference>
<evidence type="ECO:0000256" key="12">
    <source>
        <dbReference type="ARBA" id="ARBA00023008"/>
    </source>
</evidence>
<dbReference type="FunFam" id="2.70.150.10:FF:000002">
    <property type="entry name" value="Copper-transporting ATPase 1, putative"/>
    <property type="match status" value="1"/>
</dbReference>
<keyword evidence="13 15" id="KW-0472">Membrane</keyword>
<dbReference type="SFLD" id="SFLDS00003">
    <property type="entry name" value="Haloacid_Dehalogenase"/>
    <property type="match status" value="1"/>
</dbReference>
<feature type="transmembrane region" description="Helical" evidence="15">
    <location>
        <begin position="189"/>
        <end position="207"/>
    </location>
</feature>
<feature type="transmembrane region" description="Helical" evidence="15">
    <location>
        <begin position="341"/>
        <end position="361"/>
    </location>
</feature>
<dbReference type="InterPro" id="IPR023299">
    <property type="entry name" value="ATPase_P-typ_cyto_dom_N"/>
</dbReference>
<evidence type="ECO:0000256" key="15">
    <source>
        <dbReference type="RuleBase" id="RU362081"/>
    </source>
</evidence>
<evidence type="ECO:0000256" key="7">
    <source>
        <dbReference type="ARBA" id="ARBA00022741"/>
    </source>
</evidence>
<evidence type="ECO:0000259" key="16">
    <source>
        <dbReference type="PROSITE" id="PS50846"/>
    </source>
</evidence>
<keyword evidence="15" id="KW-1003">Cell membrane</keyword>
<dbReference type="SUPFAM" id="SSF81653">
    <property type="entry name" value="Calcium ATPase, transduction domain A"/>
    <property type="match status" value="1"/>
</dbReference>
<dbReference type="SUPFAM" id="SSF56784">
    <property type="entry name" value="HAD-like"/>
    <property type="match status" value="1"/>
</dbReference>
<dbReference type="InterPro" id="IPR023298">
    <property type="entry name" value="ATPase_P-typ_TM_dom_sf"/>
</dbReference>
<dbReference type="InterPro" id="IPR023214">
    <property type="entry name" value="HAD_sf"/>
</dbReference>
<evidence type="ECO:0000256" key="11">
    <source>
        <dbReference type="ARBA" id="ARBA00022989"/>
    </source>
</evidence>
<reference evidence="17" key="1">
    <citation type="submission" date="2020-10" db="EMBL/GenBank/DDBJ databases">
        <authorList>
            <person name="Gilroy R."/>
        </authorList>
    </citation>
    <scope>NUCLEOTIDE SEQUENCE</scope>
    <source>
        <strain evidence="17">CHK147-3167</strain>
    </source>
</reference>
<evidence type="ECO:0000256" key="9">
    <source>
        <dbReference type="ARBA" id="ARBA00022840"/>
    </source>
</evidence>
<protein>
    <recommendedName>
        <fullName evidence="3">P-type Cu(+) transporter</fullName>
        <ecNumber evidence="3">7.2.2.8</ecNumber>
    </recommendedName>
</protein>
<dbReference type="GO" id="GO:0055070">
    <property type="term" value="P:copper ion homeostasis"/>
    <property type="evidence" value="ECO:0007669"/>
    <property type="project" value="TreeGrafter"/>
</dbReference>
<dbReference type="InterPro" id="IPR001757">
    <property type="entry name" value="P_typ_ATPase"/>
</dbReference>
<dbReference type="PROSITE" id="PS50846">
    <property type="entry name" value="HMA_2"/>
    <property type="match status" value="1"/>
</dbReference>
<sequence length="729" mass="80318">MKKITLSVDGMTCSACSVGLEKYLNKQDGIKATSVNLVLGTATIIYDENKLTPDDLDKFVSKAGFKSLGEFKGLEEINKKKKTKINLIIFTVLILIFMYISMGQMLNLPVPNILSKDENPVNYVITIFILSLAFLIYGFDIIKNGYKNAIHLTLNMDTLITLGVFSSFLYSLYNMILILNGNYDKVHDLYFESSAMVIYFIKLGRYFEGISQNKTKEAIKKLVTVTPDKAYLKENDKIKEITLDEIKKDDILVCHPGEKIAADGTIVSGEAHLDESFITGESSPLKKSLNDKVITGSINYDGYIEYKAEKFGKNSAISEIVKLVTEASSDKSKIETLADKISGYFVIIVIILATITFLLHLLTGNSFGASLNYFVTVLVVACPCSLGLATPVAIIISEGLCASHGLVIKKSSAFETANKIKAIIFDKTGTLTYGKPRISEIINYTDKPDDEILKLVSSAEIKSSHPLSTAFKNYLENHNLKPYDSSDFKNTPGKGIEATVNSQKLIIGSSSFLKENKIKIPKNKIKNNTLIYVSINGKLSAVISISDVIRKEAKEVIEKLNSQGIQTIMLTGDNSAVAKAISSSLNIKEYYASQTPKDKAQVIQKLKEKYGYIMMCGDGINDSIALTKADIGLSLKGASDIAINCADVILIKDDLTGILNLLNVSKKTFRKIKQNLFWAFFYNSLMIPIAMGLVKELNISPVIASIAMMFSSIFVVLNSLSLNKIKLKN</sequence>
<dbReference type="PANTHER" id="PTHR43520">
    <property type="entry name" value="ATP7, ISOFORM B"/>
    <property type="match status" value="1"/>
</dbReference>
<dbReference type="EMBL" id="DVFV01000080">
    <property type="protein sequence ID" value="HIQ90834.1"/>
    <property type="molecule type" value="Genomic_DNA"/>
</dbReference>
<dbReference type="EC" id="7.2.2.8" evidence="3"/>
<dbReference type="Pfam" id="PF00702">
    <property type="entry name" value="Hydrolase"/>
    <property type="match status" value="1"/>
</dbReference>
<evidence type="ECO:0000256" key="13">
    <source>
        <dbReference type="ARBA" id="ARBA00023136"/>
    </source>
</evidence>
<dbReference type="InterPro" id="IPR008250">
    <property type="entry name" value="ATPase_P-typ_transduc_dom_A_sf"/>
</dbReference>
<comment type="subcellular location">
    <subcellularLocation>
        <location evidence="1">Cell membrane</location>
        <topology evidence="1">Multi-pass membrane protein</topology>
    </subcellularLocation>
</comment>
<keyword evidence="8" id="KW-0406">Ion transport</keyword>
<proteinExistence type="inferred from homology"/>
<dbReference type="FunFam" id="3.30.70.100:FF:000001">
    <property type="entry name" value="ATPase copper transporting beta"/>
    <property type="match status" value="1"/>
</dbReference>
<dbReference type="PROSITE" id="PS01229">
    <property type="entry name" value="COF_2"/>
    <property type="match status" value="1"/>
</dbReference>
<dbReference type="Gene3D" id="3.40.50.1000">
    <property type="entry name" value="HAD superfamily/HAD-like"/>
    <property type="match status" value="1"/>
</dbReference>
<keyword evidence="4" id="KW-0813">Transport</keyword>
<dbReference type="Pfam" id="PF00403">
    <property type="entry name" value="HMA"/>
    <property type="match status" value="1"/>
</dbReference>
<keyword evidence="7 15" id="KW-0547">Nucleotide-binding</keyword>
<evidence type="ECO:0000256" key="10">
    <source>
        <dbReference type="ARBA" id="ARBA00022967"/>
    </source>
</evidence>
<dbReference type="SUPFAM" id="SSF55008">
    <property type="entry name" value="HMA, heavy metal-associated domain"/>
    <property type="match status" value="1"/>
</dbReference>
<accession>A0A9D0ZR38</accession>
<dbReference type="InterPro" id="IPR036163">
    <property type="entry name" value="HMA_dom_sf"/>
</dbReference>
<dbReference type="SFLD" id="SFLDF00027">
    <property type="entry name" value="p-type_atpase"/>
    <property type="match status" value="1"/>
</dbReference>
<dbReference type="PROSITE" id="PS00154">
    <property type="entry name" value="ATPASE_E1_E2"/>
    <property type="match status" value="1"/>
</dbReference>
<name>A0A9D0ZR38_9FIRM</name>
<dbReference type="InterPro" id="IPR059000">
    <property type="entry name" value="ATPase_P-type_domA"/>
</dbReference>
<dbReference type="Proteomes" id="UP000886786">
    <property type="component" value="Unassembled WGS sequence"/>
</dbReference>